<dbReference type="eggNOG" id="ENOG502Z8BQ">
    <property type="taxonomic scope" value="Bacteria"/>
</dbReference>
<evidence type="ECO:0000313" key="2">
    <source>
        <dbReference type="Proteomes" id="UP000004169"/>
    </source>
</evidence>
<dbReference type="Proteomes" id="UP000004169">
    <property type="component" value="Unassembled WGS sequence"/>
</dbReference>
<evidence type="ECO:0008006" key="3">
    <source>
        <dbReference type="Google" id="ProtNLM"/>
    </source>
</evidence>
<dbReference type="STRING" id="1150626.PHAMO_30121"/>
<reference evidence="1 2" key="1">
    <citation type="journal article" date="2012" name="J. Bacteriol.">
        <title>Draft Genome Sequence of the Purple Photosynthetic Bacterium Phaeospirillum molischianum DSM120, a Particularly Versatile Bacterium.</title>
        <authorList>
            <person name="Duquesne K."/>
            <person name="Prima V."/>
            <person name="Ji B."/>
            <person name="Rouy Z."/>
            <person name="Medigue C."/>
            <person name="Talla E."/>
            <person name="Sturgis J.N."/>
        </authorList>
    </citation>
    <scope>NUCLEOTIDE SEQUENCE [LARGE SCALE GENOMIC DNA]</scope>
    <source>
        <strain evidence="2">DSM120</strain>
    </source>
</reference>
<dbReference type="OrthoDB" id="5438497at2"/>
<keyword evidence="2" id="KW-1185">Reference proteome</keyword>
<dbReference type="EMBL" id="CAHP01000023">
    <property type="protein sequence ID" value="CCG41965.1"/>
    <property type="molecule type" value="Genomic_DNA"/>
</dbReference>
<organism evidence="1 2">
    <name type="scientific">Magnetospirillum molischianum DSM 120</name>
    <dbReference type="NCBI Taxonomy" id="1150626"/>
    <lineage>
        <taxon>Bacteria</taxon>
        <taxon>Pseudomonadati</taxon>
        <taxon>Pseudomonadota</taxon>
        <taxon>Alphaproteobacteria</taxon>
        <taxon>Rhodospirillales</taxon>
        <taxon>Rhodospirillaceae</taxon>
        <taxon>Magnetospirillum</taxon>
    </lineage>
</organism>
<dbReference type="RefSeq" id="WP_002729515.1">
    <property type="nucleotide sequence ID" value="NZ_CAHP01000023.1"/>
</dbReference>
<sequence length="633" mass="69318">MSLLTLNKTSFTAGELDVDMMGRGDLSAFANGARWLRNVVIAPTGGVSRRPGLRFVDRARGMGRLIPFEFNTEQTYLFVVTANRIDIYAGDSLVGGLDTPWGAAEIPRLNWTQSADTLLMVHPDIPPRKITRTGETSWSIAEWSFHEKDGLLFVPHHKFAADEVTLTPSATSGSITVTASAPVFQAGHVGQRLWIGGKQLLVTAVQSTTQVTAEVRKTLAGTAATRDWEEQSFSSLRGWPVSVCFHQGRLVIGGSRDLPNRLWLSKSMDLYNFDLGTGLDDESIEFSMLSDQVNAIRAVFSGRHLQVFTSGAEYMVTGAPLTPSNIQVTRQTRIGSPVDRTVPPRDVDGATHFVSRDGRDLREFLFTDVEQAYQANDLAMLAKHVMVRPVDQDYDSRNRLFYVTMDDGTLATLTIYRAEKVTAWTVQQTDGKFRSVAVVDGDVFALIERGTAFFIERFDPALALDCALSGTRNTPTLYWSGLSHLEGRTVQVLADGGTLADRVVGDGRIVLSEPAGAIQAGLPFTHLIEPLPPVASSGQALPPGCVVRLVQAHFRVLETQALHIDTGRGATAIPFRRFGKARFGDTPPGFSGDVRVRSVGWSRDVMQPLWRISQNVPMPCTVLSVSTEIKIAE</sequence>
<gene>
    <name evidence="1" type="ORF">PHAMO_30121</name>
</gene>
<proteinExistence type="predicted"/>
<dbReference type="AlphaFoldDB" id="H8FUC7"/>
<name>H8FUC7_MAGML</name>
<comment type="caution">
    <text evidence="1">The sequence shown here is derived from an EMBL/GenBank/DDBJ whole genome shotgun (WGS) entry which is preliminary data.</text>
</comment>
<accession>H8FUC7</accession>
<protein>
    <recommendedName>
        <fullName evidence="3">Phage protein</fullName>
    </recommendedName>
</protein>
<evidence type="ECO:0000313" key="1">
    <source>
        <dbReference type="EMBL" id="CCG41965.1"/>
    </source>
</evidence>